<dbReference type="InterPro" id="IPR005804">
    <property type="entry name" value="FA_desaturase_dom"/>
</dbReference>
<dbReference type="GO" id="GO:0016020">
    <property type="term" value="C:membrane"/>
    <property type="evidence" value="ECO:0007669"/>
    <property type="project" value="UniProtKB-SubCell"/>
</dbReference>
<dbReference type="GO" id="GO:0046872">
    <property type="term" value="F:metal ion binding"/>
    <property type="evidence" value="ECO:0007669"/>
    <property type="project" value="UniProtKB-KW"/>
</dbReference>
<keyword evidence="15" id="KW-0443">Lipid metabolism</keyword>
<feature type="domain" description="Cytochrome b5 heme-binding" evidence="20">
    <location>
        <begin position="51"/>
        <end position="126"/>
    </location>
</feature>
<evidence type="ECO:0000256" key="1">
    <source>
        <dbReference type="ARBA" id="ARBA00002593"/>
    </source>
</evidence>
<evidence type="ECO:0000313" key="21">
    <source>
        <dbReference type="EMBL" id="RCK65723.1"/>
    </source>
</evidence>
<comment type="similarity">
    <text evidence="5">Belongs to the fatty acid desaturase type 1 family.</text>
</comment>
<evidence type="ECO:0000256" key="13">
    <source>
        <dbReference type="ARBA" id="ARBA00023002"/>
    </source>
</evidence>
<comment type="pathway">
    <text evidence="3">Lipid metabolism; sphingolipid metabolism.</text>
</comment>
<evidence type="ECO:0000256" key="8">
    <source>
        <dbReference type="ARBA" id="ARBA00022617"/>
    </source>
</evidence>
<dbReference type="Gene3D" id="3.10.120.10">
    <property type="entry name" value="Cytochrome b5-like heme/steroid binding domain"/>
    <property type="match status" value="1"/>
</dbReference>
<organism evidence="21 22">
    <name type="scientific">Candida viswanathii</name>
    <dbReference type="NCBI Taxonomy" id="5486"/>
    <lineage>
        <taxon>Eukaryota</taxon>
        <taxon>Fungi</taxon>
        <taxon>Dikarya</taxon>
        <taxon>Ascomycota</taxon>
        <taxon>Saccharomycotina</taxon>
        <taxon>Pichiomycetes</taxon>
        <taxon>Debaryomycetaceae</taxon>
        <taxon>Candida/Lodderomyces clade</taxon>
        <taxon>Candida</taxon>
    </lineage>
</organism>
<name>A0A367YIK7_9ASCO</name>
<sequence>MGRYSQHRSLRRKSNENQNITKRTPSTIIHSLIPRERERDNCITMDGKRPKKILSRVQITDLIAEGKVIVIYENSVLNLTPWIKRHPGGELAVYHMVGRDATDEMNAYHSAETASVFKRYKIGETDCTTWENLLPPIQGGIYTKGSKSSGRSRLENKLDKDNSSSNSETENFSDTSASDVEPTEYKGIGYTERVQPVVPQNQMVSKENKELVFPIITDDTKKKVIRDPKTLMNNYDNELSQNDVLNLPSLDYKTQRFLRDKYVELHEDIIRMGLYDCNYWDYVREIVKIGSLFLYSLSFLKLNYLFLSAVCMGMAWHQGTFIAHDAGHVSISHNYQIDNLFGMIVADWFGGLSLGWWKRNHNVHHLITNDPVHDPDIQHLPFFAVSVRLFLNVYSTYYEKVLWFDKFAQFLIPFQQYLYYPILCFGRFNLYRLSWAHLINGDGPRQGKAAWFRYFELAGLSFFFYWFFYLLVFKTIEGGWNRFNYVMVSHIATMLVHVQITLSHFAMSTSDLGVSESFPSRQLRTTMDVDCPKWLDFLHGGLQFQAIHHLFPRLPRHKLRSAQPFVIKFCEEVGLSYSIYGFGEGNDIIIGKLADIGKQCSILLDATKKYDGDLV</sequence>
<proteinExistence type="inferred from homology"/>
<dbReference type="OrthoDB" id="260091at2759"/>
<evidence type="ECO:0000256" key="5">
    <source>
        <dbReference type="ARBA" id="ARBA00009295"/>
    </source>
</evidence>
<keyword evidence="10" id="KW-0479">Metal-binding</keyword>
<evidence type="ECO:0000256" key="12">
    <source>
        <dbReference type="ARBA" id="ARBA00022989"/>
    </source>
</evidence>
<gene>
    <name evidence="21" type="primary">SLD1_0</name>
    <name evidence="21" type="ORF">Cantr_01448</name>
</gene>
<keyword evidence="22" id="KW-1185">Reference proteome</keyword>
<evidence type="ECO:0000313" key="22">
    <source>
        <dbReference type="Proteomes" id="UP000253472"/>
    </source>
</evidence>
<dbReference type="UniPathway" id="UPA00222"/>
<keyword evidence="12 19" id="KW-1133">Transmembrane helix</keyword>
<dbReference type="AlphaFoldDB" id="A0A367YIK7"/>
<feature type="compositionally biased region" description="Low complexity" evidence="18">
    <location>
        <begin position="163"/>
        <end position="176"/>
    </location>
</feature>
<dbReference type="SUPFAM" id="SSF55856">
    <property type="entry name" value="Cytochrome b5-like heme/steroid binding domain"/>
    <property type="match status" value="1"/>
</dbReference>
<dbReference type="InterPro" id="IPR001199">
    <property type="entry name" value="Cyt_B5-like_heme/steroid-bd"/>
</dbReference>
<dbReference type="InterPro" id="IPR036400">
    <property type="entry name" value="Cyt_B5-like_heme/steroid_sf"/>
</dbReference>
<evidence type="ECO:0000256" key="4">
    <source>
        <dbReference type="ARBA" id="ARBA00004991"/>
    </source>
</evidence>
<evidence type="ECO:0000256" key="15">
    <source>
        <dbReference type="ARBA" id="ARBA00023098"/>
    </source>
</evidence>
<dbReference type="Pfam" id="PF00173">
    <property type="entry name" value="Cyt-b5"/>
    <property type="match status" value="1"/>
</dbReference>
<dbReference type="STRING" id="5486.A0A367YIK7"/>
<evidence type="ECO:0000256" key="19">
    <source>
        <dbReference type="SAM" id="Phobius"/>
    </source>
</evidence>
<reference evidence="21 22" key="1">
    <citation type="submission" date="2018-06" db="EMBL/GenBank/DDBJ databases">
        <title>Whole genome sequencing of Candida tropicalis (genome annotated by CSBL at Korea University).</title>
        <authorList>
            <person name="Ahn J."/>
        </authorList>
    </citation>
    <scope>NUCLEOTIDE SEQUENCE [LARGE SCALE GENOMIC DNA]</scope>
    <source>
        <strain evidence="21 22">ATCC 20962</strain>
    </source>
</reference>
<evidence type="ECO:0000256" key="14">
    <source>
        <dbReference type="ARBA" id="ARBA00023004"/>
    </source>
</evidence>
<evidence type="ECO:0000256" key="9">
    <source>
        <dbReference type="ARBA" id="ARBA00022692"/>
    </source>
</evidence>
<dbReference type="EC" id="1.14.19.18" evidence="6"/>
<protein>
    <recommendedName>
        <fullName evidence="7">Delta 8-(E)-sphingolipid desaturase</fullName>
        <ecNumber evidence="6">1.14.19.18</ecNumber>
    </recommendedName>
</protein>
<comment type="pathway">
    <text evidence="4">Sphingolipid metabolism.</text>
</comment>
<feature type="transmembrane region" description="Helical" evidence="19">
    <location>
        <begin position="485"/>
        <end position="507"/>
    </location>
</feature>
<keyword evidence="16 19" id="KW-0472">Membrane</keyword>
<evidence type="ECO:0000256" key="11">
    <source>
        <dbReference type="ARBA" id="ARBA00022919"/>
    </source>
</evidence>
<evidence type="ECO:0000256" key="10">
    <source>
        <dbReference type="ARBA" id="ARBA00022723"/>
    </source>
</evidence>
<evidence type="ECO:0000256" key="6">
    <source>
        <dbReference type="ARBA" id="ARBA00012019"/>
    </source>
</evidence>
<dbReference type="PANTHER" id="PTHR19353:SF30">
    <property type="entry name" value="DELTA 8-(E)-SPHINGOLIPID DESATURASE"/>
    <property type="match status" value="1"/>
</dbReference>
<dbReference type="PIRSF" id="PIRSF015921">
    <property type="entry name" value="FA_sphinglp_des"/>
    <property type="match status" value="1"/>
</dbReference>
<evidence type="ECO:0000259" key="20">
    <source>
        <dbReference type="PROSITE" id="PS50255"/>
    </source>
</evidence>
<dbReference type="GO" id="GO:0016717">
    <property type="term" value="F:oxidoreductase activity, acting on paired donors, with oxidation of a pair of donors resulting in the reduction of molecular oxygen to two molecules of water"/>
    <property type="evidence" value="ECO:0007669"/>
    <property type="project" value="TreeGrafter"/>
</dbReference>
<dbReference type="Pfam" id="PF00487">
    <property type="entry name" value="FA_desaturase"/>
    <property type="match status" value="1"/>
</dbReference>
<comment type="subcellular location">
    <subcellularLocation>
        <location evidence="2">Membrane</location>
        <topology evidence="2">Multi-pass membrane protein</topology>
    </subcellularLocation>
</comment>
<evidence type="ECO:0000256" key="7">
    <source>
        <dbReference type="ARBA" id="ARBA00016939"/>
    </source>
</evidence>
<comment type="caution">
    <text evidence="21">The sequence shown here is derived from an EMBL/GenBank/DDBJ whole genome shotgun (WGS) entry which is preliminary data.</text>
</comment>
<comment type="function">
    <text evidence="1">Delta(8)-fatty-acid desaturase which introduces a double bond at the 8-position in the long-chain base (LCB) of ceramides. Required for the formation of the di-unsaturated sphingoid base (E,E)-sphinga-4,8-dienine during glucosylceramide (GluCer) biosynthesis.</text>
</comment>
<dbReference type="InterPro" id="IPR012171">
    <property type="entry name" value="Fatty_acid_desaturase"/>
</dbReference>
<accession>A0A367YIK7</accession>
<keyword evidence="11" id="KW-0746">Sphingolipid metabolism</keyword>
<comment type="catalytic activity">
    <reaction evidence="17">
        <text>an N-acylsphing-4-enine + 2 Fe(II)-[cytochrome b5] + O2 + 2 H(+) = a (4E,8E)-4-sphinga-4,8-dienine ceramide + 2 Fe(III)-[cytochrome b5] + 2 H2O</text>
        <dbReference type="Rhea" id="RHEA:46280"/>
        <dbReference type="Rhea" id="RHEA-COMP:10438"/>
        <dbReference type="Rhea" id="RHEA-COMP:10439"/>
        <dbReference type="ChEBI" id="CHEBI:15377"/>
        <dbReference type="ChEBI" id="CHEBI:15378"/>
        <dbReference type="ChEBI" id="CHEBI:15379"/>
        <dbReference type="ChEBI" id="CHEBI:29033"/>
        <dbReference type="ChEBI" id="CHEBI:29034"/>
        <dbReference type="ChEBI" id="CHEBI:52639"/>
        <dbReference type="ChEBI" id="CHEBI:85953"/>
        <dbReference type="EC" id="1.14.19.18"/>
    </reaction>
</comment>
<evidence type="ECO:0000256" key="17">
    <source>
        <dbReference type="ARBA" id="ARBA00047420"/>
    </source>
</evidence>
<evidence type="ECO:0000256" key="16">
    <source>
        <dbReference type="ARBA" id="ARBA00023136"/>
    </source>
</evidence>
<feature type="region of interest" description="Disordered" evidence="18">
    <location>
        <begin position="141"/>
        <end position="182"/>
    </location>
</feature>
<keyword evidence="14" id="KW-0408">Iron</keyword>
<dbReference type="CDD" id="cd03506">
    <property type="entry name" value="Delta6-FADS-like"/>
    <property type="match status" value="1"/>
</dbReference>
<dbReference type="PROSITE" id="PS50255">
    <property type="entry name" value="CYTOCHROME_B5_2"/>
    <property type="match status" value="1"/>
</dbReference>
<dbReference type="PANTHER" id="PTHR19353">
    <property type="entry name" value="FATTY ACID DESATURASE 2"/>
    <property type="match status" value="1"/>
</dbReference>
<feature type="compositionally biased region" description="Basic and acidic residues" evidence="18">
    <location>
        <begin position="152"/>
        <end position="162"/>
    </location>
</feature>
<keyword evidence="9 19" id="KW-0812">Transmembrane</keyword>
<dbReference type="SMART" id="SM01117">
    <property type="entry name" value="Cyt-b5"/>
    <property type="match status" value="1"/>
</dbReference>
<dbReference type="Proteomes" id="UP000253472">
    <property type="component" value="Unassembled WGS sequence"/>
</dbReference>
<keyword evidence="8" id="KW-0349">Heme</keyword>
<feature type="transmembrane region" description="Helical" evidence="19">
    <location>
        <begin position="451"/>
        <end position="473"/>
    </location>
</feature>
<feature type="region of interest" description="Disordered" evidence="18">
    <location>
        <begin position="1"/>
        <end position="24"/>
    </location>
</feature>
<dbReference type="GO" id="GO:0006665">
    <property type="term" value="P:sphingolipid metabolic process"/>
    <property type="evidence" value="ECO:0007669"/>
    <property type="project" value="UniProtKB-UniPathway"/>
</dbReference>
<evidence type="ECO:0000256" key="3">
    <source>
        <dbReference type="ARBA" id="ARBA00004760"/>
    </source>
</evidence>
<dbReference type="EMBL" id="QLNQ01000019">
    <property type="protein sequence ID" value="RCK65723.1"/>
    <property type="molecule type" value="Genomic_DNA"/>
</dbReference>
<keyword evidence="13" id="KW-0560">Oxidoreductase</keyword>
<evidence type="ECO:0000256" key="2">
    <source>
        <dbReference type="ARBA" id="ARBA00004141"/>
    </source>
</evidence>
<evidence type="ECO:0000256" key="18">
    <source>
        <dbReference type="SAM" id="MobiDB-lite"/>
    </source>
</evidence>
<feature type="compositionally biased region" description="Basic residues" evidence="18">
    <location>
        <begin position="1"/>
        <end position="12"/>
    </location>
</feature>